<dbReference type="OrthoDB" id="7469499at2"/>
<organism evidence="3 4">
    <name type="scientific">Niveispirillum lacus</name>
    <dbReference type="NCBI Taxonomy" id="1981099"/>
    <lineage>
        <taxon>Bacteria</taxon>
        <taxon>Pseudomonadati</taxon>
        <taxon>Pseudomonadota</taxon>
        <taxon>Alphaproteobacteria</taxon>
        <taxon>Rhodospirillales</taxon>
        <taxon>Azospirillaceae</taxon>
        <taxon>Niveispirillum</taxon>
    </lineage>
</organism>
<dbReference type="InterPro" id="IPR018677">
    <property type="entry name" value="DUF2157"/>
</dbReference>
<evidence type="ECO:0000313" key="4">
    <source>
        <dbReference type="Proteomes" id="UP000216998"/>
    </source>
</evidence>
<feature type="transmembrane region" description="Helical" evidence="1">
    <location>
        <begin position="352"/>
        <end position="374"/>
    </location>
</feature>
<name>A0A255Z9S6_9PROT</name>
<keyword evidence="4" id="KW-1185">Reference proteome</keyword>
<feature type="transmembrane region" description="Helical" evidence="1">
    <location>
        <begin position="215"/>
        <end position="239"/>
    </location>
</feature>
<feature type="transmembrane region" description="Helical" evidence="1">
    <location>
        <begin position="44"/>
        <end position="67"/>
    </location>
</feature>
<feature type="transmembrane region" description="Helical" evidence="1">
    <location>
        <begin position="186"/>
        <end position="203"/>
    </location>
</feature>
<feature type="domain" description="DUF2157" evidence="2">
    <location>
        <begin position="17"/>
        <end position="153"/>
    </location>
</feature>
<keyword evidence="1" id="KW-1133">Transmembrane helix</keyword>
<protein>
    <recommendedName>
        <fullName evidence="2">DUF2157 domain-containing protein</fullName>
    </recommendedName>
</protein>
<evidence type="ECO:0000313" key="3">
    <source>
        <dbReference type="EMBL" id="OYQ37625.1"/>
    </source>
</evidence>
<dbReference type="Pfam" id="PF09925">
    <property type="entry name" value="DUF2157"/>
    <property type="match status" value="1"/>
</dbReference>
<reference evidence="3 4" key="1">
    <citation type="submission" date="2017-07" db="EMBL/GenBank/DDBJ databases">
        <title>Niveispirillum cyanobacteriorum sp. nov., isolated from cyanobacterial aggregates in a eutrophic lake.</title>
        <authorList>
            <person name="Cai H."/>
        </authorList>
    </citation>
    <scope>NUCLEOTIDE SEQUENCE [LARGE SCALE GENOMIC DNA]</scope>
    <source>
        <strain evidence="4">TH1-14</strain>
    </source>
</reference>
<dbReference type="EMBL" id="NOXU01000012">
    <property type="protein sequence ID" value="OYQ37625.1"/>
    <property type="molecule type" value="Genomic_DNA"/>
</dbReference>
<feature type="transmembrane region" description="Helical" evidence="1">
    <location>
        <begin position="157"/>
        <end position="174"/>
    </location>
</feature>
<feature type="transmembrane region" description="Helical" evidence="1">
    <location>
        <begin position="130"/>
        <end position="150"/>
    </location>
</feature>
<sequence>MGSGMGPVFGLQGKLADWQRDGIIDADQAERIATYEAGRSRPRLALALAVLGAFTIGVGVIAIIAANWDAIPIALRLGLHMALNLVLGTAAWVWTRSTGPEPSVRGEGAVLLLSLSTLALIAHIGQSFQLQGSAAGLLGGWLLLATPFIVRLSRGGINRWVWTGGLFAWMLFTLDEHHRWLSDKHLLSTFFMLFLAVLSALRADRLRLPPVWARHLGQVAAGAAILGTSIMLMIVAPLMTRPVTEAARHDVLIGAGVGLVALAAAHLLVPADRRGARLGLGVAVALAPALFALPLLFTGTTGAIIAGVAFCLYWIGLARLALVAGRPGWYRLAVVLIAVRVFVAYLDAAGGLMATGLGLILAGLVLLGLAYAAWRMMEWRMERPV</sequence>
<feature type="transmembrane region" description="Helical" evidence="1">
    <location>
        <begin position="303"/>
        <end position="322"/>
    </location>
</feature>
<comment type="caution">
    <text evidence="3">The sequence shown here is derived from an EMBL/GenBank/DDBJ whole genome shotgun (WGS) entry which is preliminary data.</text>
</comment>
<feature type="transmembrane region" description="Helical" evidence="1">
    <location>
        <begin position="73"/>
        <end position="94"/>
    </location>
</feature>
<feature type="transmembrane region" description="Helical" evidence="1">
    <location>
        <begin position="251"/>
        <end position="271"/>
    </location>
</feature>
<dbReference type="Proteomes" id="UP000216998">
    <property type="component" value="Unassembled WGS sequence"/>
</dbReference>
<feature type="transmembrane region" description="Helical" evidence="1">
    <location>
        <begin position="278"/>
        <end position="297"/>
    </location>
</feature>
<proteinExistence type="predicted"/>
<keyword evidence="1" id="KW-0812">Transmembrane</keyword>
<evidence type="ECO:0000256" key="1">
    <source>
        <dbReference type="SAM" id="Phobius"/>
    </source>
</evidence>
<dbReference type="AlphaFoldDB" id="A0A255Z9S6"/>
<accession>A0A255Z9S6</accession>
<keyword evidence="1" id="KW-0472">Membrane</keyword>
<feature type="transmembrane region" description="Helical" evidence="1">
    <location>
        <begin position="329"/>
        <end position="346"/>
    </location>
</feature>
<evidence type="ECO:0000259" key="2">
    <source>
        <dbReference type="Pfam" id="PF09925"/>
    </source>
</evidence>
<gene>
    <name evidence="3" type="ORF">CHU95_00940</name>
</gene>